<evidence type="ECO:0000313" key="2">
    <source>
        <dbReference type="EMBL" id="CAB3741243.1"/>
    </source>
</evidence>
<evidence type="ECO:0008006" key="4">
    <source>
        <dbReference type="Google" id="ProtNLM"/>
    </source>
</evidence>
<gene>
    <name evidence="2" type="ORF">LMG22037_06471</name>
</gene>
<accession>A0A6J5CS68</accession>
<dbReference type="Proteomes" id="UP000494249">
    <property type="component" value="Unassembled WGS sequence"/>
</dbReference>
<feature type="compositionally biased region" description="Pro residues" evidence="1">
    <location>
        <begin position="1"/>
        <end position="11"/>
    </location>
</feature>
<sequence>MPEPRIYPQPHDPYDPDDTYLNEHDGDEPFEQGFAPAHVRPNHTRVNLQSGPIPPCPKCQSDRVDARHRARKTGGAVGAVAGTASGIAFALSGAETGAAVGVLAGPAGAVCGAIAGAVIAGLIGGTAGCATGSVFGEVIDDKVLNDFRCHACGHTFSRHKASA</sequence>
<evidence type="ECO:0000313" key="3">
    <source>
        <dbReference type="Proteomes" id="UP000494249"/>
    </source>
</evidence>
<protein>
    <recommendedName>
        <fullName evidence="4">Glycine zipper domain-containing protein</fullName>
    </recommendedName>
</protein>
<dbReference type="RefSeq" id="WP_244142794.1">
    <property type="nucleotide sequence ID" value="NZ_CADFGL010000064.1"/>
</dbReference>
<feature type="compositionally biased region" description="Acidic residues" evidence="1">
    <location>
        <begin position="15"/>
        <end position="30"/>
    </location>
</feature>
<dbReference type="AlphaFoldDB" id="A0A6J5CS68"/>
<proteinExistence type="predicted"/>
<organism evidence="2 3">
    <name type="scientific">Paraburkholderia phenoliruptrix</name>
    <dbReference type="NCBI Taxonomy" id="252970"/>
    <lineage>
        <taxon>Bacteria</taxon>
        <taxon>Pseudomonadati</taxon>
        <taxon>Pseudomonadota</taxon>
        <taxon>Betaproteobacteria</taxon>
        <taxon>Burkholderiales</taxon>
        <taxon>Burkholderiaceae</taxon>
        <taxon>Paraburkholderia</taxon>
    </lineage>
</organism>
<feature type="region of interest" description="Disordered" evidence="1">
    <location>
        <begin position="1"/>
        <end position="35"/>
    </location>
</feature>
<name>A0A6J5CS68_9BURK</name>
<reference evidence="2 3" key="1">
    <citation type="submission" date="2020-04" db="EMBL/GenBank/DDBJ databases">
        <authorList>
            <person name="De Canck E."/>
        </authorList>
    </citation>
    <scope>NUCLEOTIDE SEQUENCE [LARGE SCALE GENOMIC DNA]</scope>
    <source>
        <strain evidence="2 3">LMG 22037</strain>
    </source>
</reference>
<dbReference type="EMBL" id="CADIKB010000070">
    <property type="protein sequence ID" value="CAB3741243.1"/>
    <property type="molecule type" value="Genomic_DNA"/>
</dbReference>
<evidence type="ECO:0000256" key="1">
    <source>
        <dbReference type="SAM" id="MobiDB-lite"/>
    </source>
</evidence>